<proteinExistence type="predicted"/>
<sequence length="156" mass="17212">MTNPTVTGIDLVLKLGAIGAPVSPKDVTLEMWRQQLAVAEASERVNGRQIRLLHAQRDVIDSQLAEVTRKQDDATRQVLDAERAIRDLTAPIVVDKLDPTDAEHRARAWRGQAGEIWQWYDGEHEGPAFLWTYEHPASGVRPAGGEVGGPFTEVPS</sequence>
<reference evidence="1 2" key="1">
    <citation type="submission" date="2019-07" db="EMBL/GenBank/DDBJ databases">
        <authorList>
            <person name="Divens A.M."/>
            <person name="Garlena R.A."/>
            <person name="Russell D.A."/>
            <person name="Pope W.H."/>
            <person name="Jacobs-Sera D."/>
            <person name="Hatfull G.F."/>
        </authorList>
    </citation>
    <scope>NUCLEOTIDE SEQUENCE [LARGE SCALE GENOMIC DNA]</scope>
</reference>
<dbReference type="RefSeq" id="YP_009952113.1">
    <property type="nucleotide sequence ID" value="NC_051608.1"/>
</dbReference>
<organism evidence="1 2">
    <name type="scientific">Mycobacterium phage Ekdilam</name>
    <dbReference type="NCBI Taxonomy" id="2599862"/>
    <lineage>
        <taxon>Viruses</taxon>
        <taxon>Duplodnaviria</taxon>
        <taxon>Heunggongvirae</taxon>
        <taxon>Uroviricota</taxon>
        <taxon>Caudoviricetes</taxon>
        <taxon>Weiservirinae</taxon>
        <taxon>Amginevirus</taxon>
        <taxon>Amginevirus ekdilam</taxon>
    </lineage>
</organism>
<gene>
    <name evidence="1" type="primary">60</name>
    <name evidence="1" type="ORF">PBI_EKDILAM_60</name>
</gene>
<dbReference type="KEGG" id="vg:60323560"/>
<protein>
    <submittedName>
        <fullName evidence="1">Uncharacterized protein</fullName>
    </submittedName>
</protein>
<evidence type="ECO:0000313" key="2">
    <source>
        <dbReference type="Proteomes" id="UP000326609"/>
    </source>
</evidence>
<keyword evidence="2" id="KW-1185">Reference proteome</keyword>
<evidence type="ECO:0000313" key="1">
    <source>
        <dbReference type="EMBL" id="QFG11484.1"/>
    </source>
</evidence>
<dbReference type="GeneID" id="60323560"/>
<dbReference type="EMBL" id="MN234199">
    <property type="protein sequence ID" value="QFG11484.1"/>
    <property type="molecule type" value="Genomic_DNA"/>
</dbReference>
<name>A0A5J6TN60_9CAUD</name>
<dbReference type="Proteomes" id="UP000326609">
    <property type="component" value="Segment"/>
</dbReference>
<accession>A0A5J6TN60</accession>